<feature type="transmembrane region" description="Helical" evidence="1">
    <location>
        <begin position="221"/>
        <end position="247"/>
    </location>
</feature>
<organism evidence="2 3">
    <name type="scientific">Caulobacter segnis (strain ATCC 21756 / DSM 7131 / JCM 7823 / NBRC 15250 / LMG 17158 / TK0059)</name>
    <name type="common">Mycoplana segnis</name>
    <dbReference type="NCBI Taxonomy" id="509190"/>
    <lineage>
        <taxon>Bacteria</taxon>
        <taxon>Pseudomonadati</taxon>
        <taxon>Pseudomonadota</taxon>
        <taxon>Alphaproteobacteria</taxon>
        <taxon>Caulobacterales</taxon>
        <taxon>Caulobacteraceae</taxon>
        <taxon>Caulobacter</taxon>
    </lineage>
</organism>
<dbReference type="eggNOG" id="COG0474">
    <property type="taxonomic scope" value="Bacteria"/>
</dbReference>
<feature type="transmembrane region" description="Helical" evidence="1">
    <location>
        <begin position="291"/>
        <end position="313"/>
    </location>
</feature>
<dbReference type="EMBL" id="CP002008">
    <property type="protein sequence ID" value="ADG08789.1"/>
    <property type="molecule type" value="Genomic_DNA"/>
</dbReference>
<reference evidence="3" key="1">
    <citation type="journal article" date="2011" name="J. Bacteriol.">
        <title>Genome sequences of eight morphologically diverse alphaproteobacteria.</title>
        <authorList>
            <consortium name="US DOE Joint Genome Institute"/>
            <person name="Brown P.J."/>
            <person name="Kysela D.T."/>
            <person name="Buechlein A."/>
            <person name="Hemmerich C."/>
            <person name="Brun Y.V."/>
        </authorList>
    </citation>
    <scope>NUCLEOTIDE SEQUENCE [LARGE SCALE GENOMIC DNA]</scope>
    <source>
        <strain evidence="3">ATCC 21756 / DSM 7131 / JCM 7823 / NBRC 15250 / LMG 17158 / TK0059</strain>
    </source>
</reference>
<protein>
    <submittedName>
        <fullName evidence="2">Transporter</fullName>
    </submittedName>
</protein>
<accession>D5VHD1</accession>
<evidence type="ECO:0000256" key="1">
    <source>
        <dbReference type="SAM" id="Phobius"/>
    </source>
</evidence>
<feature type="transmembrane region" description="Helical" evidence="1">
    <location>
        <begin position="44"/>
        <end position="64"/>
    </location>
</feature>
<sequence>MRSAPRRHESPPLTRLAIGLAQGIALFLLQKADESKAWPATAPMLYAPLLVCALTVPLIPLSALSAMRRTALLGWSAVAAALVAILAIHAAWVGATPDRLGAGPLSPPLFIAVAALLFIAHHLIQPAEAAGKPVAPYADYFDLVGTNAVRLFLSLAFTGAFWLLLFLAGALFKLIGVEAIQKLIGETAFAFPATGLMFAAAVHMAVQLTEARAGLVRGVRTVGLVLLAWLLPLMVTIAGGFLATLPFTGLAPLWSTKAAASLLLSAAAALIVLINAAYQDGLEPPNAILRWAARAASLLLIPIVILTAYALWLRIHQYGLTPDRVMATTYLIVATGFTVGYTLAALRSATWMKPLERTNLVMAAVSVLLLIALFTPIADPARLSVASQVKRLESGKVSAEKFDFQFLRFDSGRYGRLALERLRVSRDPEIARLAAKADAANEKAATPANTGPDFAHMAVYPAGKTLPASFRQQDWSLHGADSTCTYTRMRCSALVIDIDGDGTDEVLLASGATFDVFKLSADGWRRVAQASGVCPGADIDAALEAGQVTMSEPTARRDILVGGQRLSVVPAGEGCRAPPPPLRDGLVKLP</sequence>
<dbReference type="AlphaFoldDB" id="D5VHD1"/>
<keyword evidence="1" id="KW-0812">Transmembrane</keyword>
<dbReference type="KEGG" id="cse:Cseg_0269"/>
<dbReference type="STRING" id="509190.Cseg_0269"/>
<feature type="transmembrane region" description="Helical" evidence="1">
    <location>
        <begin position="105"/>
        <end position="124"/>
    </location>
</feature>
<evidence type="ECO:0000313" key="3">
    <source>
        <dbReference type="Proteomes" id="UP000002629"/>
    </source>
</evidence>
<dbReference type="Proteomes" id="UP000002629">
    <property type="component" value="Chromosome"/>
</dbReference>
<evidence type="ECO:0000313" key="2">
    <source>
        <dbReference type="EMBL" id="ADG08789.1"/>
    </source>
</evidence>
<feature type="transmembrane region" description="Helical" evidence="1">
    <location>
        <begin position="71"/>
        <end position="93"/>
    </location>
</feature>
<feature type="transmembrane region" description="Helical" evidence="1">
    <location>
        <begin position="151"/>
        <end position="176"/>
    </location>
</feature>
<name>D5VHD1_CAUST</name>
<gene>
    <name evidence="2" type="ordered locus">Cseg_0269</name>
</gene>
<proteinExistence type="predicted"/>
<feature type="transmembrane region" description="Helical" evidence="1">
    <location>
        <begin position="358"/>
        <end position="378"/>
    </location>
</feature>
<feature type="transmembrane region" description="Helical" evidence="1">
    <location>
        <begin position="325"/>
        <end position="346"/>
    </location>
</feature>
<feature type="transmembrane region" description="Helical" evidence="1">
    <location>
        <begin position="188"/>
        <end position="209"/>
    </location>
</feature>
<dbReference type="Pfam" id="PF13687">
    <property type="entry name" value="DUF4153"/>
    <property type="match status" value="1"/>
</dbReference>
<feature type="transmembrane region" description="Helical" evidence="1">
    <location>
        <begin position="259"/>
        <end position="279"/>
    </location>
</feature>
<keyword evidence="1" id="KW-0472">Membrane</keyword>
<dbReference type="HOGENOM" id="CLU_030637_1_0_5"/>
<keyword evidence="1" id="KW-1133">Transmembrane helix</keyword>
<dbReference type="InterPro" id="IPR025291">
    <property type="entry name" value="DUF4153"/>
</dbReference>
<feature type="transmembrane region" description="Helical" evidence="1">
    <location>
        <begin position="12"/>
        <end position="32"/>
    </location>
</feature>